<evidence type="ECO:0000259" key="1">
    <source>
        <dbReference type="Pfam" id="PF00534"/>
    </source>
</evidence>
<protein>
    <submittedName>
        <fullName evidence="3">(1-&gt;4)-alpha-D-glucan synthase (ADP-glucose)</fullName>
    </submittedName>
</protein>
<feature type="domain" description="Glycosyl transferase family 1" evidence="1">
    <location>
        <begin position="192"/>
        <end position="331"/>
    </location>
</feature>
<dbReference type="GO" id="GO:0016757">
    <property type="term" value="F:glycosyltransferase activity"/>
    <property type="evidence" value="ECO:0007669"/>
    <property type="project" value="InterPro"/>
</dbReference>
<dbReference type="InterPro" id="IPR001296">
    <property type="entry name" value="Glyco_trans_1"/>
</dbReference>
<dbReference type="STRING" id="555875.SAMN04488124_1201"/>
<organism evidence="3 4">
    <name type="scientific">Halogeometricum limi</name>
    <dbReference type="NCBI Taxonomy" id="555875"/>
    <lineage>
        <taxon>Archaea</taxon>
        <taxon>Methanobacteriati</taxon>
        <taxon>Methanobacteriota</taxon>
        <taxon>Stenosarchaea group</taxon>
        <taxon>Halobacteria</taxon>
        <taxon>Halobacteriales</taxon>
        <taxon>Haloferacaceae</taxon>
        <taxon>Halogeometricum</taxon>
    </lineage>
</organism>
<dbReference type="Gene3D" id="3.40.50.2000">
    <property type="entry name" value="Glycogen Phosphorylase B"/>
    <property type="match status" value="2"/>
</dbReference>
<dbReference type="SUPFAM" id="SSF53756">
    <property type="entry name" value="UDP-Glycosyltransferase/glycogen phosphorylase"/>
    <property type="match status" value="1"/>
</dbReference>
<dbReference type="Proteomes" id="UP000243250">
    <property type="component" value="Unassembled WGS sequence"/>
</dbReference>
<name>A0A1I6GKU5_9EURY</name>
<evidence type="ECO:0000313" key="3">
    <source>
        <dbReference type="EMBL" id="SFR42832.1"/>
    </source>
</evidence>
<dbReference type="Pfam" id="PF13439">
    <property type="entry name" value="Glyco_transf_4"/>
    <property type="match status" value="1"/>
</dbReference>
<evidence type="ECO:0000259" key="2">
    <source>
        <dbReference type="Pfam" id="PF13439"/>
    </source>
</evidence>
<dbReference type="InterPro" id="IPR028098">
    <property type="entry name" value="Glyco_trans_4-like_N"/>
</dbReference>
<dbReference type="PANTHER" id="PTHR45947">
    <property type="entry name" value="SULFOQUINOVOSYL TRANSFERASE SQD2"/>
    <property type="match status" value="1"/>
</dbReference>
<accession>A0A1I6GKU5</accession>
<dbReference type="AlphaFoldDB" id="A0A1I6GKU5"/>
<feature type="domain" description="Glycosyltransferase subfamily 4-like N-terminal" evidence="2">
    <location>
        <begin position="27"/>
        <end position="175"/>
    </location>
</feature>
<dbReference type="InterPro" id="IPR050194">
    <property type="entry name" value="Glycosyltransferase_grp1"/>
</dbReference>
<evidence type="ECO:0000313" key="4">
    <source>
        <dbReference type="Proteomes" id="UP000243250"/>
    </source>
</evidence>
<dbReference type="CDD" id="cd03801">
    <property type="entry name" value="GT4_PimA-like"/>
    <property type="match status" value="1"/>
</dbReference>
<gene>
    <name evidence="3" type="ORF">SAMN04488124_1201</name>
</gene>
<keyword evidence="4" id="KW-1185">Reference proteome</keyword>
<reference evidence="4" key="1">
    <citation type="submission" date="2016-10" db="EMBL/GenBank/DDBJ databases">
        <authorList>
            <person name="Varghese N."/>
            <person name="Submissions S."/>
        </authorList>
    </citation>
    <scope>NUCLEOTIDE SEQUENCE [LARGE SCALE GENOMIC DNA]</scope>
    <source>
        <strain evidence="4">CGMCC 1.8711</strain>
    </source>
</reference>
<dbReference type="Pfam" id="PF00534">
    <property type="entry name" value="Glycos_transf_1"/>
    <property type="match status" value="1"/>
</dbReference>
<dbReference type="EMBL" id="FOYS01000002">
    <property type="protein sequence ID" value="SFR42832.1"/>
    <property type="molecule type" value="Genomic_DNA"/>
</dbReference>
<sequence length="358" mass="39294">MPPWYFLTVMPPKVLMLGWGFPPNVSGGLDTHVGEMFDGLQARGVDIELVLPAEYAPEDRDGIHGVPTGEGDIITRIGRLSSAFAEHAQDADIVHTHDWFGYGPGSRAKSNADVEWVTTFHSLSSDRNLDPPKREVETERRIAERCDHLLAVSELTAGRVRDLYGGDPEVIYNGFSECETTGRDLKEELDIDGSMLFFVGRHTDQKGISHLVYAMEKLRRDDVTLVVGGSGHLTAQLKKFAELLDVEDQIEWVGYIPEEALGDYYASADLFVSPSLSEPFGITITEALSAGTRVVATESGVNEVLPDDCVIEVEPASDSLADGIDYGLSLEGPPEYDPVTWADVVDDTIDFYERIAGE</sequence>
<proteinExistence type="predicted"/>
<dbReference type="PANTHER" id="PTHR45947:SF3">
    <property type="entry name" value="SULFOQUINOVOSYL TRANSFERASE SQD2"/>
    <property type="match status" value="1"/>
</dbReference>